<feature type="region of interest" description="Disordered" evidence="4">
    <location>
        <begin position="1"/>
        <end position="25"/>
    </location>
</feature>
<dbReference type="InterPro" id="IPR036388">
    <property type="entry name" value="WH-like_DNA-bd_sf"/>
</dbReference>
<dbReference type="AlphaFoldDB" id="A0A0D6PGM7"/>
<dbReference type="GO" id="GO:0003700">
    <property type="term" value="F:DNA-binding transcription factor activity"/>
    <property type="evidence" value="ECO:0007669"/>
    <property type="project" value="InterPro"/>
</dbReference>
<protein>
    <submittedName>
        <fullName evidence="7">Transcriptional regulator RpiR</fullName>
    </submittedName>
</protein>
<name>A0A0D6PGM7_9PROT</name>
<dbReference type="GO" id="GO:0097367">
    <property type="term" value="F:carbohydrate derivative binding"/>
    <property type="evidence" value="ECO:0007669"/>
    <property type="project" value="InterPro"/>
</dbReference>
<dbReference type="Gene3D" id="1.10.10.10">
    <property type="entry name" value="Winged helix-like DNA-binding domain superfamily/Winged helix DNA-binding domain"/>
    <property type="match status" value="1"/>
</dbReference>
<dbReference type="EMBL" id="BANC01000048">
    <property type="protein sequence ID" value="GAN80531.1"/>
    <property type="molecule type" value="Genomic_DNA"/>
</dbReference>
<dbReference type="PROSITE" id="PS51464">
    <property type="entry name" value="SIS"/>
    <property type="match status" value="1"/>
</dbReference>
<dbReference type="Pfam" id="PF01418">
    <property type="entry name" value="HTH_6"/>
    <property type="match status" value="1"/>
</dbReference>
<dbReference type="InterPro" id="IPR046348">
    <property type="entry name" value="SIS_dom_sf"/>
</dbReference>
<evidence type="ECO:0000259" key="5">
    <source>
        <dbReference type="PROSITE" id="PS51071"/>
    </source>
</evidence>
<feature type="domain" description="SIS" evidence="6">
    <location>
        <begin position="165"/>
        <end position="305"/>
    </location>
</feature>
<dbReference type="SUPFAM" id="SSF46689">
    <property type="entry name" value="Homeodomain-like"/>
    <property type="match status" value="1"/>
</dbReference>
<dbReference type="Pfam" id="PF01380">
    <property type="entry name" value="SIS"/>
    <property type="match status" value="1"/>
</dbReference>
<dbReference type="Proteomes" id="UP000032668">
    <property type="component" value="Unassembled WGS sequence"/>
</dbReference>
<dbReference type="InterPro" id="IPR000281">
    <property type="entry name" value="HTH_RpiR"/>
</dbReference>
<evidence type="ECO:0000259" key="6">
    <source>
        <dbReference type="PROSITE" id="PS51464"/>
    </source>
</evidence>
<feature type="region of interest" description="Disordered" evidence="4">
    <location>
        <begin position="310"/>
        <end position="329"/>
    </location>
</feature>
<accession>A0A0D6PGM7</accession>
<dbReference type="Gene3D" id="3.40.50.10490">
    <property type="entry name" value="Glucose-6-phosphate isomerase like protein, domain 1"/>
    <property type="match status" value="1"/>
</dbReference>
<dbReference type="InterPro" id="IPR009057">
    <property type="entry name" value="Homeodomain-like_sf"/>
</dbReference>
<dbReference type="InterPro" id="IPR035472">
    <property type="entry name" value="RpiR-like_SIS"/>
</dbReference>
<dbReference type="CDD" id="cd05013">
    <property type="entry name" value="SIS_RpiR"/>
    <property type="match status" value="1"/>
</dbReference>
<dbReference type="GO" id="GO:1901135">
    <property type="term" value="P:carbohydrate derivative metabolic process"/>
    <property type="evidence" value="ECO:0007669"/>
    <property type="project" value="InterPro"/>
</dbReference>
<reference evidence="7 8" key="1">
    <citation type="submission" date="2012-11" db="EMBL/GenBank/DDBJ databases">
        <title>Whole genome sequence of Acidocella aminolytica 101 = DSM 11237.</title>
        <authorList>
            <person name="Azuma Y."/>
            <person name="Higashiura N."/>
            <person name="Hirakawa H."/>
            <person name="Matsushita K."/>
        </authorList>
    </citation>
    <scope>NUCLEOTIDE SEQUENCE [LARGE SCALE GENOMIC DNA]</scope>
    <source>
        <strain evidence="8">101 / DSM 11237</strain>
    </source>
</reference>
<dbReference type="InterPro" id="IPR001347">
    <property type="entry name" value="SIS_dom"/>
</dbReference>
<evidence type="ECO:0000256" key="4">
    <source>
        <dbReference type="SAM" id="MobiDB-lite"/>
    </source>
</evidence>
<evidence type="ECO:0000256" key="3">
    <source>
        <dbReference type="ARBA" id="ARBA00023163"/>
    </source>
</evidence>
<keyword evidence="1" id="KW-0805">Transcription regulation</keyword>
<dbReference type="SUPFAM" id="SSF53697">
    <property type="entry name" value="SIS domain"/>
    <property type="match status" value="1"/>
</dbReference>
<gene>
    <name evidence="7" type="ORF">Aam_049_033</name>
</gene>
<evidence type="ECO:0000313" key="7">
    <source>
        <dbReference type="EMBL" id="GAN80531.1"/>
    </source>
</evidence>
<organism evidence="7 8">
    <name type="scientific">Acidocella aminolytica 101 = DSM 11237</name>
    <dbReference type="NCBI Taxonomy" id="1120923"/>
    <lineage>
        <taxon>Bacteria</taxon>
        <taxon>Pseudomonadati</taxon>
        <taxon>Pseudomonadota</taxon>
        <taxon>Alphaproteobacteria</taxon>
        <taxon>Acetobacterales</taxon>
        <taxon>Acidocellaceae</taxon>
        <taxon>Acidocella</taxon>
    </lineage>
</organism>
<keyword evidence="3" id="KW-0804">Transcription</keyword>
<dbReference type="InterPro" id="IPR047640">
    <property type="entry name" value="RpiR-like"/>
</dbReference>
<comment type="caution">
    <text evidence="7">The sequence shown here is derived from an EMBL/GenBank/DDBJ whole genome shotgun (WGS) entry which is preliminary data.</text>
</comment>
<evidence type="ECO:0000256" key="2">
    <source>
        <dbReference type="ARBA" id="ARBA00023125"/>
    </source>
</evidence>
<dbReference type="PROSITE" id="PS51071">
    <property type="entry name" value="HTH_RPIR"/>
    <property type="match status" value="1"/>
</dbReference>
<evidence type="ECO:0000313" key="8">
    <source>
        <dbReference type="Proteomes" id="UP000032668"/>
    </source>
</evidence>
<feature type="compositionally biased region" description="Basic residues" evidence="4">
    <location>
        <begin position="318"/>
        <end position="329"/>
    </location>
</feature>
<proteinExistence type="predicted"/>
<sequence>MRRSKANAGAEEAEEREAAMARGEIKSGKSLPNNYEGIVNLITMEYPNLSSGFQKIARYVTQNPNVVALESISLIASKCDTHPSSLVRFAQEFGYSGFKEMQLVFQTRLATAAPGFRERVKALEGELSRNTSSGNLGHLRALVVRDIAALQELLERVPEEELAQAARLLTKADTVYIAGQLRSEPIASLFRYLLTMLHRRVVLLDPAGGLSQEMAETITPRDTLVAISFRHYAQEVVAITERAAGNSVPVIALTDSQLSPLAKDATVLFTIPEDEYTFSRSLAAPVCLVQCLAVAVAALLQQNREEAPRIPTVTEKLRNRKGQGRGKRG</sequence>
<keyword evidence="2" id="KW-0238">DNA-binding</keyword>
<dbReference type="PANTHER" id="PTHR30514:SF20">
    <property type="entry name" value="TRANSCRIPTIONAL REGULATOR"/>
    <property type="match status" value="1"/>
</dbReference>
<dbReference type="PANTHER" id="PTHR30514">
    <property type="entry name" value="GLUCOKINASE"/>
    <property type="match status" value="1"/>
</dbReference>
<keyword evidence="8" id="KW-1185">Reference proteome</keyword>
<dbReference type="GO" id="GO:0003677">
    <property type="term" value="F:DNA binding"/>
    <property type="evidence" value="ECO:0007669"/>
    <property type="project" value="UniProtKB-KW"/>
</dbReference>
<dbReference type="STRING" id="1120923.SAMN02746095_03123"/>
<evidence type="ECO:0000256" key="1">
    <source>
        <dbReference type="ARBA" id="ARBA00023015"/>
    </source>
</evidence>
<feature type="compositionally biased region" description="Basic and acidic residues" evidence="4">
    <location>
        <begin position="16"/>
        <end position="25"/>
    </location>
</feature>
<feature type="domain" description="HTH rpiR-type" evidence="5">
    <location>
        <begin position="36"/>
        <end position="112"/>
    </location>
</feature>